<keyword evidence="2" id="KW-1185">Reference proteome</keyword>
<dbReference type="EMBL" id="CP123000">
    <property type="protein sequence ID" value="WGI68895.1"/>
    <property type="molecule type" value="Genomic_DNA"/>
</dbReference>
<evidence type="ECO:0000313" key="1">
    <source>
        <dbReference type="EMBL" id="WGI68895.1"/>
    </source>
</evidence>
<proteinExistence type="predicted"/>
<dbReference type="InterPro" id="IPR012347">
    <property type="entry name" value="Ferritin-like"/>
</dbReference>
<dbReference type="CDD" id="cd01048">
    <property type="entry name" value="Ferritin_like_AB2"/>
    <property type="match status" value="1"/>
</dbReference>
<reference evidence="1 2" key="1">
    <citation type="submission" date="2023-04" db="EMBL/GenBank/DDBJ databases">
        <title>Neorhizobium petrolearium OS53, complete genome.</title>
        <authorList>
            <person name="Yu T."/>
        </authorList>
    </citation>
    <scope>NUCLEOTIDE SEQUENCE [LARGE SCALE GENOMIC DNA]</scope>
    <source>
        <strain evidence="1 2">OS53</strain>
    </source>
</reference>
<sequence>MIFLPHPRCGGIFCYEIVGLLDFCNVDLGQAEVFVLTAVFPRQLRRNTVMQYIPAIIASLALAIASPGPTLAAATLDKAASQALSRALSDEYHAEAFYEAVMARFGSIRPFANIVESERTHSAMLSDLMRIYGLDVPRNDQLNSAAVKVQVPATLAEACRMGVEAEIANRDLYQKELLPAVSSYADITVVFERLSAASQNNHLPAFERCASRK</sequence>
<dbReference type="SUPFAM" id="SSF47240">
    <property type="entry name" value="Ferritin-like"/>
    <property type="match status" value="1"/>
</dbReference>
<evidence type="ECO:0000313" key="2">
    <source>
        <dbReference type="Proteomes" id="UP001227095"/>
    </source>
</evidence>
<dbReference type="InterPro" id="IPR019243">
    <property type="entry name" value="DUF2202"/>
</dbReference>
<dbReference type="Gene3D" id="1.20.1260.10">
    <property type="match status" value="1"/>
</dbReference>
<accession>A0ABY8M2W3</accession>
<dbReference type="RefSeq" id="WP_227701989.1">
    <property type="nucleotide sequence ID" value="NZ_CP123000.1"/>
</dbReference>
<dbReference type="Proteomes" id="UP001227095">
    <property type="component" value="Chromosome"/>
</dbReference>
<name>A0ABY8M2W3_9HYPH</name>
<protein>
    <submittedName>
        <fullName evidence="1">DUF2202 domain-containing protein</fullName>
    </submittedName>
</protein>
<dbReference type="InterPro" id="IPR009078">
    <property type="entry name" value="Ferritin-like_SF"/>
</dbReference>
<organism evidence="1 2">
    <name type="scientific">Neorhizobium petrolearium</name>
    <dbReference type="NCBI Taxonomy" id="515361"/>
    <lineage>
        <taxon>Bacteria</taxon>
        <taxon>Pseudomonadati</taxon>
        <taxon>Pseudomonadota</taxon>
        <taxon>Alphaproteobacteria</taxon>
        <taxon>Hyphomicrobiales</taxon>
        <taxon>Rhizobiaceae</taxon>
        <taxon>Rhizobium/Agrobacterium group</taxon>
        <taxon>Neorhizobium</taxon>
    </lineage>
</organism>
<gene>
    <name evidence="1" type="ORF">QEO92_02030</name>
</gene>